<feature type="region of interest" description="Disordered" evidence="1">
    <location>
        <begin position="236"/>
        <end position="260"/>
    </location>
</feature>
<gene>
    <name evidence="3" type="ORF">ACFS5N_17455</name>
</gene>
<feature type="region of interest" description="Disordered" evidence="1">
    <location>
        <begin position="164"/>
        <end position="220"/>
    </location>
</feature>
<evidence type="ECO:0000313" key="3">
    <source>
        <dbReference type="EMBL" id="MFD2874273.1"/>
    </source>
</evidence>
<evidence type="ECO:0000256" key="1">
    <source>
        <dbReference type="SAM" id="MobiDB-lite"/>
    </source>
</evidence>
<evidence type="ECO:0000256" key="2">
    <source>
        <dbReference type="SAM" id="Phobius"/>
    </source>
</evidence>
<name>A0ABW5YFW6_9SPHI</name>
<feature type="region of interest" description="Disordered" evidence="1">
    <location>
        <begin position="108"/>
        <end position="150"/>
    </location>
</feature>
<feature type="compositionally biased region" description="Polar residues" evidence="1">
    <location>
        <begin position="176"/>
        <end position="185"/>
    </location>
</feature>
<feature type="compositionally biased region" description="Polar residues" evidence="1">
    <location>
        <begin position="194"/>
        <end position="220"/>
    </location>
</feature>
<protein>
    <recommendedName>
        <fullName evidence="5">Outer membrane protein beta-barrel domain-containing protein</fullName>
    </recommendedName>
</protein>
<comment type="caution">
    <text evidence="3">The sequence shown here is derived from an EMBL/GenBank/DDBJ whole genome shotgun (WGS) entry which is preliminary data.</text>
</comment>
<evidence type="ECO:0008006" key="5">
    <source>
        <dbReference type="Google" id="ProtNLM"/>
    </source>
</evidence>
<dbReference type="RefSeq" id="WP_377188630.1">
    <property type="nucleotide sequence ID" value="NZ_JBHUPD010000004.1"/>
</dbReference>
<keyword evidence="2" id="KW-1133">Transmembrane helix</keyword>
<organism evidence="3 4">
    <name type="scientific">Mucilaginibacter ximonensis</name>
    <dbReference type="NCBI Taxonomy" id="538021"/>
    <lineage>
        <taxon>Bacteria</taxon>
        <taxon>Pseudomonadati</taxon>
        <taxon>Bacteroidota</taxon>
        <taxon>Sphingobacteriia</taxon>
        <taxon>Sphingobacteriales</taxon>
        <taxon>Sphingobacteriaceae</taxon>
        <taxon>Mucilaginibacter</taxon>
    </lineage>
</organism>
<feature type="compositionally biased region" description="Basic and acidic residues" evidence="1">
    <location>
        <begin position="122"/>
        <end position="131"/>
    </location>
</feature>
<feature type="transmembrane region" description="Helical" evidence="2">
    <location>
        <begin position="74"/>
        <end position="95"/>
    </location>
</feature>
<proteinExistence type="predicted"/>
<evidence type="ECO:0000313" key="4">
    <source>
        <dbReference type="Proteomes" id="UP001597557"/>
    </source>
</evidence>
<dbReference type="EMBL" id="JBHUPD010000004">
    <property type="protein sequence ID" value="MFD2874273.1"/>
    <property type="molecule type" value="Genomic_DNA"/>
</dbReference>
<dbReference type="Proteomes" id="UP001597557">
    <property type="component" value="Unassembled WGS sequence"/>
</dbReference>
<reference evidence="4" key="1">
    <citation type="journal article" date="2019" name="Int. J. Syst. Evol. Microbiol.">
        <title>The Global Catalogue of Microorganisms (GCM) 10K type strain sequencing project: providing services to taxonomists for standard genome sequencing and annotation.</title>
        <authorList>
            <consortium name="The Broad Institute Genomics Platform"/>
            <consortium name="The Broad Institute Genome Sequencing Center for Infectious Disease"/>
            <person name="Wu L."/>
            <person name="Ma J."/>
        </authorList>
    </citation>
    <scope>NUCLEOTIDE SEQUENCE [LARGE SCALE GENOMIC DNA]</scope>
    <source>
        <strain evidence="4">KCTC 22437</strain>
    </source>
</reference>
<keyword evidence="4" id="KW-1185">Reference proteome</keyword>
<accession>A0ABW5YFW6</accession>
<keyword evidence="2" id="KW-0812">Transmembrane</keyword>
<sequence>MRNWNQYLKLWQQKRNELHIDTKVQDDWSAMHQLLDKHMPLTNQPANGNKTGNSSGDGGLSTGAKLLNLAKFKLLYATAGLIIGSGITYFAIHYINQKPPEIHKETKARIDKDSIVNSNALKTDDQKHTTDDSSTDNSKQEPGTPLGVDETAKSAAGYNAHLNKTANNDITDKRLSSSVKNNGANSGLIPANHTHLQPNHATYGNNSVSGAHRGASSSAKNSRILLAKNAARWVNNGATGSHGRQNVLSPGDNRPNQTNNVNTRWQNNGYDGSKLAINATPPLAALIWDEITAGTDSRTSAEAIFNKSINASRQGAGTTSAYRNLKTNLPATKRAKAAKAAWSTKLDWGILAGTDGLGTWTPKSQNHNFYGSLPADIYLGLFGTYNVNDRWAVGLQSRFLVPHAVSGTYTYPGASETILISDSRKVYTIDVPIHLIYKPVSNISLKAGPLLSIQAKTANGTFPNAANDSTGTKSPITQALNATSMSNKVQLGASAGVGFSYKFLWLDATYNYYTKGQKISSSLGGYSANMNSLQLTIGIKLNKSKK</sequence>
<keyword evidence="2" id="KW-0472">Membrane</keyword>